<protein>
    <recommendedName>
        <fullName evidence="6">Protein-tyrosine phosphatase</fullName>
    </recommendedName>
</protein>
<dbReference type="Gene3D" id="3.90.190.10">
    <property type="entry name" value="Protein tyrosine phosphatase superfamily"/>
    <property type="match status" value="1"/>
</dbReference>
<dbReference type="InterPro" id="IPR000242">
    <property type="entry name" value="PTP_cat"/>
</dbReference>
<dbReference type="EMBL" id="AMKT01000098">
    <property type="protein sequence ID" value="OXG11365.1"/>
    <property type="molecule type" value="Genomic_DNA"/>
</dbReference>
<proteinExistence type="inferred from homology"/>
<dbReference type="GO" id="GO:0004725">
    <property type="term" value="F:protein tyrosine phosphatase activity"/>
    <property type="evidence" value="ECO:0007669"/>
    <property type="project" value="InterPro"/>
</dbReference>
<dbReference type="PROSITE" id="PS50055">
    <property type="entry name" value="TYR_PHOSPHATASE_PTP"/>
    <property type="match status" value="1"/>
</dbReference>
<dbReference type="SMART" id="SM00194">
    <property type="entry name" value="PTPc"/>
    <property type="match status" value="1"/>
</dbReference>
<dbReference type="AlphaFoldDB" id="A0A854Q2W3"/>
<dbReference type="CDD" id="cd00047">
    <property type="entry name" value="PTPc"/>
    <property type="match status" value="1"/>
</dbReference>
<dbReference type="InterPro" id="IPR050348">
    <property type="entry name" value="Protein-Tyr_Phosphatase"/>
</dbReference>
<dbReference type="InterPro" id="IPR003595">
    <property type="entry name" value="Tyr_Pase_cat"/>
</dbReference>
<dbReference type="PANTHER" id="PTHR19134">
    <property type="entry name" value="RECEPTOR-TYPE TYROSINE-PROTEIN PHOSPHATASE"/>
    <property type="match status" value="1"/>
</dbReference>
<name>A0A854Q2W3_CRYNE</name>
<evidence type="ECO:0000256" key="1">
    <source>
        <dbReference type="ARBA" id="ARBA00009649"/>
    </source>
</evidence>
<organism evidence="4 5">
    <name type="scientific">Cryptococcus neoformans Tu259-1</name>
    <dbReference type="NCBI Taxonomy" id="1230072"/>
    <lineage>
        <taxon>Eukaryota</taxon>
        <taxon>Fungi</taxon>
        <taxon>Dikarya</taxon>
        <taxon>Basidiomycota</taxon>
        <taxon>Agaricomycotina</taxon>
        <taxon>Tremellomycetes</taxon>
        <taxon>Tremellales</taxon>
        <taxon>Cryptococcaceae</taxon>
        <taxon>Cryptococcus</taxon>
        <taxon>Cryptococcus neoformans species complex</taxon>
    </lineage>
</organism>
<feature type="domain" description="Tyrosine-protein phosphatase" evidence="2">
    <location>
        <begin position="34"/>
        <end position="296"/>
    </location>
</feature>
<evidence type="ECO:0000259" key="3">
    <source>
        <dbReference type="PROSITE" id="PS50056"/>
    </source>
</evidence>
<dbReference type="SMART" id="SM00404">
    <property type="entry name" value="PTPc_motif"/>
    <property type="match status" value="1"/>
</dbReference>
<evidence type="ECO:0000259" key="2">
    <source>
        <dbReference type="PROSITE" id="PS50055"/>
    </source>
</evidence>
<dbReference type="PROSITE" id="PS00383">
    <property type="entry name" value="TYR_PHOSPHATASE_1"/>
    <property type="match status" value="1"/>
</dbReference>
<evidence type="ECO:0008006" key="6">
    <source>
        <dbReference type="Google" id="ProtNLM"/>
    </source>
</evidence>
<dbReference type="Proteomes" id="UP000199727">
    <property type="component" value="Unassembled WGS sequence"/>
</dbReference>
<dbReference type="PANTHER" id="PTHR19134:SF449">
    <property type="entry name" value="TYROSINE-PROTEIN PHOSPHATASE 1"/>
    <property type="match status" value="1"/>
</dbReference>
<dbReference type="InterPro" id="IPR000387">
    <property type="entry name" value="Tyr_Pase_dom"/>
</dbReference>
<feature type="domain" description="Tyrosine specific protein phosphatases" evidence="3">
    <location>
        <begin position="204"/>
        <end position="290"/>
    </location>
</feature>
<dbReference type="InterPro" id="IPR029021">
    <property type="entry name" value="Prot-tyrosine_phosphatase-like"/>
</dbReference>
<evidence type="ECO:0000313" key="5">
    <source>
        <dbReference type="Proteomes" id="UP000199727"/>
    </source>
</evidence>
<dbReference type="SUPFAM" id="SSF52799">
    <property type="entry name" value="(Phosphotyrosine protein) phosphatases II"/>
    <property type="match status" value="1"/>
</dbReference>
<accession>A0A854Q2W3</accession>
<dbReference type="PRINTS" id="PR00700">
    <property type="entry name" value="PRTYPHPHTASE"/>
</dbReference>
<comment type="caution">
    <text evidence="4">The sequence shown here is derived from an EMBL/GenBank/DDBJ whole genome shotgun (WGS) entry which is preliminary data.</text>
</comment>
<evidence type="ECO:0000313" key="4">
    <source>
        <dbReference type="EMBL" id="OXG11365.1"/>
    </source>
</evidence>
<comment type="similarity">
    <text evidence="1">Belongs to the protein-tyrosine phosphatase family. Non-receptor class subfamily.</text>
</comment>
<dbReference type="Pfam" id="PF00102">
    <property type="entry name" value="Y_phosphatase"/>
    <property type="match status" value="1"/>
</dbReference>
<dbReference type="PROSITE" id="PS50056">
    <property type="entry name" value="TYR_PHOSPHATASE_2"/>
    <property type="match status" value="1"/>
</dbReference>
<dbReference type="InterPro" id="IPR016130">
    <property type="entry name" value="Tyr_Pase_AS"/>
</dbReference>
<sequence>MVLICSPHHSLRPEMASIANIERAYRVLADREVTRLEYSLLHKPSTEQAFYSVHNSLKHRRNNRYSNVLAYDRTAVTVDGEYLNANVVTDGKGGRWIAAQAPPPQTFDTFFKALYSGAATGRPPNNVIVVQLTGWEESGIPKADPYMEHKMPDMGVHLSRREIIDRISSTLTEVALQGDRRVNLFHYQFDAWPDHGVPTGTAVQALRELVKEVEEKRRELGCEVWVHCSAGVGRTGTFIALSSLLSPDAPNVSSPIGPLPQEIAGDRIAKTVDTIRESRGMLVQTPGQFELLYRMQ</sequence>
<reference evidence="4 5" key="1">
    <citation type="submission" date="2017-06" db="EMBL/GenBank/DDBJ databases">
        <title>Global population genomics of the pathogenic fungus Cryptococcus neoformans var. grubii.</title>
        <authorList>
            <person name="Cuomo C."/>
            <person name="Litvintseva A."/>
            <person name="Chen Y."/>
            <person name="Young S."/>
            <person name="Zeng Q."/>
            <person name="Chapman S."/>
            <person name="Gujja S."/>
            <person name="Saif S."/>
            <person name="Birren B."/>
        </authorList>
    </citation>
    <scope>NUCLEOTIDE SEQUENCE [LARGE SCALE GENOMIC DNA]</scope>
    <source>
        <strain evidence="4 5">Tu259-1</strain>
    </source>
</reference>
<dbReference type="OrthoDB" id="10253954at2759"/>
<gene>
    <name evidence="4" type="ORF">C361_06469</name>
</gene>